<feature type="transmembrane region" description="Helical" evidence="1">
    <location>
        <begin position="157"/>
        <end position="176"/>
    </location>
</feature>
<keyword evidence="1" id="KW-1133">Transmembrane helix</keyword>
<evidence type="ECO:0000256" key="1">
    <source>
        <dbReference type="SAM" id="Phobius"/>
    </source>
</evidence>
<evidence type="ECO:0000313" key="3">
    <source>
        <dbReference type="Proteomes" id="UP001430172"/>
    </source>
</evidence>
<keyword evidence="1" id="KW-0812">Transmembrane</keyword>
<sequence>MGAHGHPEGPTLPMNRIAWAVLVPLAVATLVGLVLLWPSATPPTAQPPAPEFKGVVLALQGEECTGEQTGPPSSCGTVTARITTPEGDREIEAPLSRSPSAPDLSVGDEVVVAASESPDGPIYGVVDHQRGSELVVVLVALALALVAFGRWRGFTALVGLAITFGVLFAFIVPAVIAGSSPVLVALVGASLITLTVLYLTHGVSLPTTVAVLGTMTALASRRACPS</sequence>
<evidence type="ECO:0000313" key="2">
    <source>
        <dbReference type="EMBL" id="MBM6400271.1"/>
    </source>
</evidence>
<dbReference type="Proteomes" id="UP001430172">
    <property type="component" value="Unassembled WGS sequence"/>
</dbReference>
<name>A0ABS2CM84_9MICO</name>
<gene>
    <name evidence="2" type="ORF">JQN70_07740</name>
</gene>
<feature type="transmembrane region" description="Helical" evidence="1">
    <location>
        <begin position="134"/>
        <end position="151"/>
    </location>
</feature>
<proteinExistence type="predicted"/>
<feature type="transmembrane region" description="Helical" evidence="1">
    <location>
        <begin position="183"/>
        <end position="201"/>
    </location>
</feature>
<keyword evidence="3" id="KW-1185">Reference proteome</keyword>
<feature type="transmembrane region" description="Helical" evidence="1">
    <location>
        <begin position="17"/>
        <end position="37"/>
    </location>
</feature>
<protein>
    <submittedName>
        <fullName evidence="2">YibE/F family protein</fullName>
    </submittedName>
</protein>
<organism evidence="2 3">
    <name type="scientific">Phycicoccus sonneratiae</name>
    <dbReference type="NCBI Taxonomy" id="2807628"/>
    <lineage>
        <taxon>Bacteria</taxon>
        <taxon>Bacillati</taxon>
        <taxon>Actinomycetota</taxon>
        <taxon>Actinomycetes</taxon>
        <taxon>Micrococcales</taxon>
        <taxon>Intrasporangiaceae</taxon>
        <taxon>Phycicoccus</taxon>
    </lineage>
</organism>
<dbReference type="EMBL" id="JAFDVD010000008">
    <property type="protein sequence ID" value="MBM6400271.1"/>
    <property type="molecule type" value="Genomic_DNA"/>
</dbReference>
<dbReference type="Pfam" id="PF07907">
    <property type="entry name" value="YibE_F"/>
    <property type="match status" value="1"/>
</dbReference>
<dbReference type="PANTHER" id="PTHR41771">
    <property type="entry name" value="MEMBRANE PROTEIN-RELATED"/>
    <property type="match status" value="1"/>
</dbReference>
<comment type="caution">
    <text evidence="2">The sequence shown here is derived from an EMBL/GenBank/DDBJ whole genome shotgun (WGS) entry which is preliminary data.</text>
</comment>
<keyword evidence="1" id="KW-0472">Membrane</keyword>
<reference evidence="2" key="1">
    <citation type="submission" date="2021-02" db="EMBL/GenBank/DDBJ databases">
        <title>Phycicoccus sp. MQZ13P-5T, whole genome shotgun sequence.</title>
        <authorList>
            <person name="Tuo L."/>
        </authorList>
    </citation>
    <scope>NUCLEOTIDE SEQUENCE</scope>
    <source>
        <strain evidence="2">MQZ13P-5</strain>
    </source>
</reference>
<dbReference type="InterPro" id="IPR012507">
    <property type="entry name" value="YibE_F"/>
</dbReference>
<accession>A0ABS2CM84</accession>
<dbReference type="PANTHER" id="PTHR41771:SF1">
    <property type="entry name" value="MEMBRANE PROTEIN"/>
    <property type="match status" value="1"/>
</dbReference>